<comment type="caution">
    <text evidence="2">The sequence shown here is derived from an EMBL/GenBank/DDBJ whole genome shotgun (WGS) entry which is preliminary data.</text>
</comment>
<feature type="transmembrane region" description="Helical" evidence="1">
    <location>
        <begin position="24"/>
        <end position="44"/>
    </location>
</feature>
<dbReference type="Pfam" id="PF15956">
    <property type="entry name" value="DUF4760"/>
    <property type="match status" value="1"/>
</dbReference>
<organism evidence="2 3">
    <name type="scientific">Pectobacterium polonicum</name>
    <dbReference type="NCBI Taxonomy" id="2485124"/>
    <lineage>
        <taxon>Bacteria</taxon>
        <taxon>Pseudomonadati</taxon>
        <taxon>Pseudomonadota</taxon>
        <taxon>Gammaproteobacteria</taxon>
        <taxon>Enterobacterales</taxon>
        <taxon>Pectobacteriaceae</taxon>
        <taxon>Pectobacterium</taxon>
    </lineage>
</organism>
<evidence type="ECO:0000313" key="2">
    <source>
        <dbReference type="EMBL" id="MEQ9938692.1"/>
    </source>
</evidence>
<sequence length="245" mass="29850">MELIYSAPKEIIHHLPFIETLIKYLPSATPIIALLALGVAYFGYRRQRRLHQEKLSYDFVHFYQNDKELIKHRNNLNELFKRLEKDKIDLKKLAEIESENEHAKSIMFILNTWERCAHAIKEGLIDEEYFYNIFHVVALRVYEVLEDYIEQRRKRSKNRTAYINFRWLAERWKMRENFESSEKDFYELDKLITQASDHSWALRKNPKIGNENLRKKKSKELYKKLNSVNRKKGFMNWIKYLFPQR</sequence>
<dbReference type="RefSeq" id="WP_273856375.1">
    <property type="nucleotide sequence ID" value="NZ_JAQRNC010000007.1"/>
</dbReference>
<name>A0ABV1PBZ8_9GAMM</name>
<dbReference type="InterPro" id="IPR031876">
    <property type="entry name" value="DUF4760"/>
</dbReference>
<dbReference type="Proteomes" id="UP001463408">
    <property type="component" value="Unassembled WGS sequence"/>
</dbReference>
<evidence type="ECO:0000313" key="3">
    <source>
        <dbReference type="Proteomes" id="UP001463408"/>
    </source>
</evidence>
<keyword evidence="1" id="KW-1133">Transmembrane helix</keyword>
<gene>
    <name evidence="2" type="ORF">ABRQ07_13945</name>
</gene>
<keyword evidence="1" id="KW-0812">Transmembrane</keyword>
<protein>
    <submittedName>
        <fullName evidence="2">DUF4760 domain-containing protein</fullName>
    </submittedName>
</protein>
<accession>A0ABV1PBZ8</accession>
<reference evidence="2 3" key="1">
    <citation type="submission" date="2024-06" db="EMBL/GenBank/DDBJ databases">
        <title>Pangenomics to understand the prophage dynamics in the radiating lineages of P. brasiliense.</title>
        <authorList>
            <person name="Pardeshi L.A."/>
            <person name="Van Duivenbode I."/>
            <person name="Jonkheer E.M."/>
            <person name="Pel M.J.C."/>
            <person name="Kupczok A."/>
            <person name="De Ridder D."/>
            <person name="Smit S."/>
            <person name="Van Der Lee T.J."/>
        </authorList>
    </citation>
    <scope>NUCLEOTIDE SEQUENCE [LARGE SCALE GENOMIC DNA]</scope>
    <source>
        <strain evidence="2 3">PD 8607</strain>
    </source>
</reference>
<proteinExistence type="predicted"/>
<dbReference type="EMBL" id="JBEHEF010000017">
    <property type="protein sequence ID" value="MEQ9938692.1"/>
    <property type="molecule type" value="Genomic_DNA"/>
</dbReference>
<keyword evidence="1" id="KW-0472">Membrane</keyword>
<keyword evidence="3" id="KW-1185">Reference proteome</keyword>
<evidence type="ECO:0000256" key="1">
    <source>
        <dbReference type="SAM" id="Phobius"/>
    </source>
</evidence>